<proteinExistence type="predicted"/>
<accession>A0ACD4NWX8</accession>
<gene>
    <name evidence="1" type="ORF">OXU80_04405</name>
</gene>
<reference evidence="1" key="1">
    <citation type="submission" date="2022-11" db="EMBL/GenBank/DDBJ databases">
        <title>beta-Carotene-producing bacterium, Jeongeuplla avenae sp. nov., alleviates the salt stress of Arabidopsis seedlings.</title>
        <authorList>
            <person name="Jiang L."/>
            <person name="Lee J."/>
        </authorList>
    </citation>
    <scope>NUCLEOTIDE SEQUENCE</scope>
    <source>
        <strain evidence="1">DY_R2A_6</strain>
    </source>
</reference>
<dbReference type="EMBL" id="CP113520">
    <property type="protein sequence ID" value="WAJ31356.1"/>
    <property type="molecule type" value="Genomic_DNA"/>
</dbReference>
<keyword evidence="2" id="KW-1185">Reference proteome</keyword>
<name>A0ACD4NWX8_9HYPH</name>
<dbReference type="Proteomes" id="UP001163223">
    <property type="component" value="Chromosome"/>
</dbReference>
<evidence type="ECO:0000313" key="2">
    <source>
        <dbReference type="Proteomes" id="UP001163223"/>
    </source>
</evidence>
<protein>
    <submittedName>
        <fullName evidence="1">Hemerythrin domain-containing protein</fullName>
    </submittedName>
</protein>
<sequence length="202" mass="22160">MVKASLPFPGVWRAPGALLPERRKAMDLREGFEELEAIADLMVAQTRLADRLEAIADALPRSSPEECRVLARELPSTLALLHSVEERCLLTPLAGRLPQGSPFKATLERMRCEHLEDVDAATELADALLRFSEAKGGVGSDTLAYQLRSLFVALRRHHALDLEVLLPEARARFTPADRARLEAALRLEACGRGPSGRTAFTG</sequence>
<organism evidence="1 2">
    <name type="scientific">Antarcticirhabdus aurantiaca</name>
    <dbReference type="NCBI Taxonomy" id="2606717"/>
    <lineage>
        <taxon>Bacteria</taxon>
        <taxon>Pseudomonadati</taxon>
        <taxon>Pseudomonadota</taxon>
        <taxon>Alphaproteobacteria</taxon>
        <taxon>Hyphomicrobiales</taxon>
        <taxon>Aurantimonadaceae</taxon>
        <taxon>Antarcticirhabdus</taxon>
    </lineage>
</organism>
<evidence type="ECO:0000313" key="1">
    <source>
        <dbReference type="EMBL" id="WAJ31356.1"/>
    </source>
</evidence>